<feature type="signal peptide" evidence="3">
    <location>
        <begin position="1"/>
        <end position="23"/>
    </location>
</feature>
<organism evidence="4 5">
    <name type="scientific">Thelohanellus kitauei</name>
    <name type="common">Myxosporean</name>
    <dbReference type="NCBI Taxonomy" id="669202"/>
    <lineage>
        <taxon>Eukaryota</taxon>
        <taxon>Metazoa</taxon>
        <taxon>Cnidaria</taxon>
        <taxon>Myxozoa</taxon>
        <taxon>Myxosporea</taxon>
        <taxon>Bivalvulida</taxon>
        <taxon>Platysporina</taxon>
        <taxon>Myxobolidae</taxon>
        <taxon>Thelohanellus</taxon>
    </lineage>
</organism>
<keyword evidence="5" id="KW-1185">Reference proteome</keyword>
<evidence type="ECO:0000313" key="5">
    <source>
        <dbReference type="Proteomes" id="UP000031668"/>
    </source>
</evidence>
<protein>
    <submittedName>
        <fullName evidence="4">Uncharacterized protein</fullName>
    </submittedName>
</protein>
<keyword evidence="2" id="KW-0472">Membrane</keyword>
<feature type="compositionally biased region" description="Acidic residues" evidence="1">
    <location>
        <begin position="202"/>
        <end position="224"/>
    </location>
</feature>
<evidence type="ECO:0000256" key="3">
    <source>
        <dbReference type="SAM" id="SignalP"/>
    </source>
</evidence>
<dbReference type="AlphaFoldDB" id="A0A0C2MY04"/>
<keyword evidence="2" id="KW-0812">Transmembrane</keyword>
<feature type="transmembrane region" description="Helical" evidence="2">
    <location>
        <begin position="267"/>
        <end position="291"/>
    </location>
</feature>
<comment type="caution">
    <text evidence="4">The sequence shown here is derived from an EMBL/GenBank/DDBJ whole genome shotgun (WGS) entry which is preliminary data.</text>
</comment>
<feature type="chain" id="PRO_5002164677" evidence="3">
    <location>
        <begin position="24"/>
        <end position="303"/>
    </location>
</feature>
<name>A0A0C2MY04_THEKT</name>
<gene>
    <name evidence="4" type="ORF">RF11_09864</name>
</gene>
<evidence type="ECO:0000256" key="1">
    <source>
        <dbReference type="SAM" id="MobiDB-lite"/>
    </source>
</evidence>
<evidence type="ECO:0000313" key="4">
    <source>
        <dbReference type="EMBL" id="KII69050.1"/>
    </source>
</evidence>
<sequence length="303" mass="34790">MVVLVVVHLFLQVYVSLLDSVDTENVDKTAAVFSVDNTKITLKILSLVQYYDEDGVTDIFNEKTLETIDYSESKLNIKYKNTEYNTRAEIQCTITNLESEIEIKDCSVFIQSKLTEAPKIFSIKSTVKLNKNTKYIFENHVLRFKIGATERIIFHIKSVLIQFYGYTQKYTWKIFLTMERRLNLQTTYVLNNFENYGGEIVSENDPEVPEISEEPVAEEPAEEDPAAKEPAAKEPAHEDPEKTEQENDKDLEPNHEDLEEDSSKKGLWITVILVITGLLILAVIVGVLIYFNRHRLLKNISIA</sequence>
<dbReference type="Proteomes" id="UP000031668">
    <property type="component" value="Unassembled WGS sequence"/>
</dbReference>
<keyword evidence="2" id="KW-1133">Transmembrane helix</keyword>
<reference evidence="4 5" key="1">
    <citation type="journal article" date="2014" name="Genome Biol. Evol.">
        <title>The genome of the myxosporean Thelohanellus kitauei shows adaptations to nutrient acquisition within its fish host.</title>
        <authorList>
            <person name="Yang Y."/>
            <person name="Xiong J."/>
            <person name="Zhou Z."/>
            <person name="Huo F."/>
            <person name="Miao W."/>
            <person name="Ran C."/>
            <person name="Liu Y."/>
            <person name="Zhang J."/>
            <person name="Feng J."/>
            <person name="Wang M."/>
            <person name="Wang M."/>
            <person name="Wang L."/>
            <person name="Yao B."/>
        </authorList>
    </citation>
    <scope>NUCLEOTIDE SEQUENCE [LARGE SCALE GENOMIC DNA]</scope>
    <source>
        <strain evidence="4">Wuqing</strain>
    </source>
</reference>
<dbReference type="EMBL" id="JWZT01002623">
    <property type="protein sequence ID" value="KII69050.1"/>
    <property type="molecule type" value="Genomic_DNA"/>
</dbReference>
<proteinExistence type="predicted"/>
<evidence type="ECO:0000256" key="2">
    <source>
        <dbReference type="SAM" id="Phobius"/>
    </source>
</evidence>
<feature type="compositionally biased region" description="Basic and acidic residues" evidence="1">
    <location>
        <begin position="225"/>
        <end position="259"/>
    </location>
</feature>
<accession>A0A0C2MY04</accession>
<keyword evidence="3" id="KW-0732">Signal</keyword>
<feature type="region of interest" description="Disordered" evidence="1">
    <location>
        <begin position="200"/>
        <end position="259"/>
    </location>
</feature>